<sequence length="244" mass="26805">MSSSSSSEYTEEQEKITLDILSKDKHEFYEMLNVERTASENDIKKAYRKLAIKLHPDKNRHPRASEAFKKINRAFEVLSDDSKRRIFDQLGYDPDDRAAAQESYRGGGGPGGSNSSATGPRFRGPPSFDGSFGAPEDIFEFLFRGGGPGNQFGASPFGGAFNGPFGAPFGHGGGGATYTFGGPGGFKVYTNYDSPFARRAPRPQPRRNDDPGERKEEPNTQLMMLIAPFLIIILLNLLERLLLG</sequence>
<feature type="compositionally biased region" description="Basic and acidic residues" evidence="1">
    <location>
        <begin position="206"/>
        <end position="218"/>
    </location>
</feature>
<accession>A0ABX6ETJ9</accession>
<evidence type="ECO:0000259" key="3">
    <source>
        <dbReference type="PROSITE" id="PS50076"/>
    </source>
</evidence>
<dbReference type="InterPro" id="IPR036869">
    <property type="entry name" value="J_dom_sf"/>
</dbReference>
<dbReference type="CDD" id="cd06257">
    <property type="entry name" value="DnaJ"/>
    <property type="match status" value="1"/>
</dbReference>
<dbReference type="EMBL" id="CP015055">
    <property type="protein sequence ID" value="QGN14830.1"/>
    <property type="molecule type" value="Genomic_DNA"/>
</dbReference>
<keyword evidence="2" id="KW-0812">Transmembrane</keyword>
<dbReference type="PROSITE" id="PS00636">
    <property type="entry name" value="DNAJ_1"/>
    <property type="match status" value="1"/>
</dbReference>
<gene>
    <name evidence="4" type="primary">HLJ1</name>
    <name evidence="4" type="ORF">FIM1_1501</name>
</gene>
<organism evidence="4 5">
    <name type="scientific">Kluyveromyces marxianus</name>
    <name type="common">Yeast</name>
    <name type="synonym">Candida kefyr</name>
    <dbReference type="NCBI Taxonomy" id="4911"/>
    <lineage>
        <taxon>Eukaryota</taxon>
        <taxon>Fungi</taxon>
        <taxon>Dikarya</taxon>
        <taxon>Ascomycota</taxon>
        <taxon>Saccharomycotina</taxon>
        <taxon>Saccharomycetes</taxon>
        <taxon>Saccharomycetales</taxon>
        <taxon>Saccharomycetaceae</taxon>
        <taxon>Kluyveromyces</taxon>
    </lineage>
</organism>
<evidence type="ECO:0000313" key="5">
    <source>
        <dbReference type="Proteomes" id="UP000422736"/>
    </source>
</evidence>
<dbReference type="InterPro" id="IPR018253">
    <property type="entry name" value="DnaJ_domain_CS"/>
</dbReference>
<dbReference type="InterPro" id="IPR051100">
    <property type="entry name" value="DnaJ_subfamily_B/C"/>
</dbReference>
<dbReference type="Gene3D" id="1.10.287.110">
    <property type="entry name" value="DnaJ domain"/>
    <property type="match status" value="1"/>
</dbReference>
<dbReference type="Pfam" id="PF00226">
    <property type="entry name" value="DnaJ"/>
    <property type="match status" value="1"/>
</dbReference>
<proteinExistence type="predicted"/>
<dbReference type="SUPFAM" id="SSF46565">
    <property type="entry name" value="Chaperone J-domain"/>
    <property type="match status" value="1"/>
</dbReference>
<feature type="region of interest" description="Disordered" evidence="1">
    <location>
        <begin position="99"/>
        <end position="129"/>
    </location>
</feature>
<dbReference type="PROSITE" id="PS50076">
    <property type="entry name" value="DNAJ_2"/>
    <property type="match status" value="1"/>
</dbReference>
<keyword evidence="2" id="KW-0472">Membrane</keyword>
<dbReference type="SMART" id="SM00271">
    <property type="entry name" value="DnaJ"/>
    <property type="match status" value="1"/>
</dbReference>
<dbReference type="Proteomes" id="UP000422736">
    <property type="component" value="Chromosome 2"/>
</dbReference>
<feature type="transmembrane region" description="Helical" evidence="2">
    <location>
        <begin position="222"/>
        <end position="243"/>
    </location>
</feature>
<dbReference type="InterPro" id="IPR001623">
    <property type="entry name" value="DnaJ_domain"/>
</dbReference>
<keyword evidence="5" id="KW-1185">Reference proteome</keyword>
<evidence type="ECO:0000256" key="2">
    <source>
        <dbReference type="SAM" id="Phobius"/>
    </source>
</evidence>
<name>A0ABX6ETJ9_KLUMA</name>
<evidence type="ECO:0000256" key="1">
    <source>
        <dbReference type="SAM" id="MobiDB-lite"/>
    </source>
</evidence>
<reference evidence="4 5" key="1">
    <citation type="submission" date="2016-03" db="EMBL/GenBank/DDBJ databases">
        <title>How can Kluyveromyces marxianus grow so fast - potential evolutionary course in Saccharomyces Complex revealed by comparative genomics.</title>
        <authorList>
            <person name="Mo W."/>
            <person name="Lu W."/>
            <person name="Yang X."/>
            <person name="Qi J."/>
            <person name="Lv H."/>
        </authorList>
    </citation>
    <scope>NUCLEOTIDE SEQUENCE [LARGE SCALE GENOMIC DNA]</scope>
    <source>
        <strain evidence="4 5">FIM1</strain>
    </source>
</reference>
<feature type="region of interest" description="Disordered" evidence="1">
    <location>
        <begin position="195"/>
        <end position="219"/>
    </location>
</feature>
<dbReference type="PANTHER" id="PTHR43908">
    <property type="entry name" value="AT29763P-RELATED"/>
    <property type="match status" value="1"/>
</dbReference>
<dbReference type="PANTHER" id="PTHR43908:SF3">
    <property type="entry name" value="AT29763P-RELATED"/>
    <property type="match status" value="1"/>
</dbReference>
<dbReference type="PRINTS" id="PR00625">
    <property type="entry name" value="JDOMAIN"/>
</dbReference>
<protein>
    <submittedName>
        <fullName evidence="4">Protein HLJ1</fullName>
    </submittedName>
</protein>
<evidence type="ECO:0000313" key="4">
    <source>
        <dbReference type="EMBL" id="QGN14830.1"/>
    </source>
</evidence>
<feature type="domain" description="J" evidence="3">
    <location>
        <begin position="27"/>
        <end position="91"/>
    </location>
</feature>
<keyword evidence="2" id="KW-1133">Transmembrane helix</keyword>